<proteinExistence type="predicted"/>
<dbReference type="Proteomes" id="UP000091820">
    <property type="component" value="Unassembled WGS sequence"/>
</dbReference>
<evidence type="ECO:0000313" key="2">
    <source>
        <dbReference type="Proteomes" id="UP000091820"/>
    </source>
</evidence>
<reference evidence="1" key="2">
    <citation type="submission" date="2020-05" db="UniProtKB">
        <authorList>
            <consortium name="EnsemblMetazoa"/>
        </authorList>
    </citation>
    <scope>IDENTIFICATION</scope>
    <source>
        <strain evidence="1">IAEA</strain>
    </source>
</reference>
<evidence type="ECO:0000313" key="1">
    <source>
        <dbReference type="EnsemblMetazoa" id="GBRI028967-PA"/>
    </source>
</evidence>
<dbReference type="AlphaFoldDB" id="A0A1A9WR15"/>
<reference evidence="2" key="1">
    <citation type="submission" date="2014-03" db="EMBL/GenBank/DDBJ databases">
        <authorList>
            <person name="Aksoy S."/>
            <person name="Warren W."/>
            <person name="Wilson R.K."/>
        </authorList>
    </citation>
    <scope>NUCLEOTIDE SEQUENCE [LARGE SCALE GENOMIC DNA]</scope>
    <source>
        <strain evidence="2">IAEA</strain>
    </source>
</reference>
<accession>A0A1A9WR15</accession>
<organism evidence="1 2">
    <name type="scientific">Glossina brevipalpis</name>
    <dbReference type="NCBI Taxonomy" id="37001"/>
    <lineage>
        <taxon>Eukaryota</taxon>
        <taxon>Metazoa</taxon>
        <taxon>Ecdysozoa</taxon>
        <taxon>Arthropoda</taxon>
        <taxon>Hexapoda</taxon>
        <taxon>Insecta</taxon>
        <taxon>Pterygota</taxon>
        <taxon>Neoptera</taxon>
        <taxon>Endopterygota</taxon>
        <taxon>Diptera</taxon>
        <taxon>Brachycera</taxon>
        <taxon>Muscomorpha</taxon>
        <taxon>Hippoboscoidea</taxon>
        <taxon>Glossinidae</taxon>
        <taxon>Glossina</taxon>
    </lineage>
</organism>
<dbReference type="EnsemblMetazoa" id="GBRI028967-RA">
    <property type="protein sequence ID" value="GBRI028967-PA"/>
    <property type="gene ID" value="GBRI028967"/>
</dbReference>
<sequence>MVKTLNDMEKEVVANFDAINAFNKYNAQEDQYIENIPQNFVMFIAKKIITMRSTTEIEPICNRTPTIRPDAKAVK</sequence>
<dbReference type="VEuPathDB" id="VectorBase:GBRI028967"/>
<name>A0A1A9WR15_9MUSC</name>
<keyword evidence="2" id="KW-1185">Reference proteome</keyword>
<protein>
    <submittedName>
        <fullName evidence="1">Uncharacterized protein</fullName>
    </submittedName>
</protein>